<accession>A0ABQ6VAM4</accession>
<feature type="domain" description="AP2/ERF" evidence="4">
    <location>
        <begin position="99"/>
        <end position="137"/>
    </location>
</feature>
<dbReference type="GO" id="GO:0004519">
    <property type="term" value="F:endonuclease activity"/>
    <property type="evidence" value="ECO:0007669"/>
    <property type="project" value="UniProtKB-KW"/>
</dbReference>
<gene>
    <name evidence="5" type="ORF">F6A08_05925</name>
</gene>
<dbReference type="InterPro" id="IPR003615">
    <property type="entry name" value="HNH_nuc"/>
</dbReference>
<evidence type="ECO:0000256" key="1">
    <source>
        <dbReference type="ARBA" id="ARBA00023015"/>
    </source>
</evidence>
<evidence type="ECO:0000256" key="2">
    <source>
        <dbReference type="ARBA" id="ARBA00023125"/>
    </source>
</evidence>
<evidence type="ECO:0000313" key="6">
    <source>
        <dbReference type="Proteomes" id="UP000478836"/>
    </source>
</evidence>
<evidence type="ECO:0000313" key="5">
    <source>
        <dbReference type="EMBL" id="KAB1867323.1"/>
    </source>
</evidence>
<protein>
    <submittedName>
        <fullName evidence="5">HNH endonuclease</fullName>
    </submittedName>
</protein>
<organism evidence="5 6">
    <name type="scientific">Microbacterium algeriense</name>
    <dbReference type="NCBI Taxonomy" id="2615184"/>
    <lineage>
        <taxon>Bacteria</taxon>
        <taxon>Bacillati</taxon>
        <taxon>Actinomycetota</taxon>
        <taxon>Actinomycetes</taxon>
        <taxon>Micrococcales</taxon>
        <taxon>Microbacteriaceae</taxon>
        <taxon>Microbacterium</taxon>
    </lineage>
</organism>
<dbReference type="Gene3D" id="3.30.730.10">
    <property type="entry name" value="AP2/ERF domain"/>
    <property type="match status" value="1"/>
</dbReference>
<dbReference type="EMBL" id="WAAO01000001">
    <property type="protein sequence ID" value="KAB1867323.1"/>
    <property type="molecule type" value="Genomic_DNA"/>
</dbReference>
<sequence>MTRSAVLERLRRAYIVDESGCWLWTRSVQTAGYGQILVEGRRWLAHRLIYTLLVGEIPEGMVVDHVCRTRRCVNPAHLQVVTVKQNCEHRAGSTSGGSGVRGVTRDRRTGRWLAQVKHNRVSHFVGRFDRLEDAALAVASKRRELFTNSLADKAA</sequence>
<dbReference type="Gene3D" id="3.90.75.20">
    <property type="match status" value="1"/>
</dbReference>
<name>A0ABQ6VAM4_9MICO</name>
<dbReference type="InterPro" id="IPR001471">
    <property type="entry name" value="AP2/ERF_dom"/>
</dbReference>
<comment type="caution">
    <text evidence="5">The sequence shown here is derived from an EMBL/GenBank/DDBJ whole genome shotgun (WGS) entry which is preliminary data.</text>
</comment>
<dbReference type="SUPFAM" id="SSF54060">
    <property type="entry name" value="His-Me finger endonucleases"/>
    <property type="match status" value="1"/>
</dbReference>
<evidence type="ECO:0000256" key="3">
    <source>
        <dbReference type="ARBA" id="ARBA00023163"/>
    </source>
</evidence>
<dbReference type="RefSeq" id="WP_151458881.1">
    <property type="nucleotide sequence ID" value="NZ_WAAO01000001.1"/>
</dbReference>
<keyword evidence="1" id="KW-0805">Transcription regulation</keyword>
<dbReference type="InterPro" id="IPR036955">
    <property type="entry name" value="AP2/ERF_dom_sf"/>
</dbReference>
<dbReference type="InterPro" id="IPR044925">
    <property type="entry name" value="His-Me_finger_sf"/>
</dbReference>
<keyword evidence="5" id="KW-0378">Hydrolase</keyword>
<dbReference type="Pfam" id="PF13392">
    <property type="entry name" value="HNH_3"/>
    <property type="match status" value="1"/>
</dbReference>
<keyword evidence="3" id="KW-0804">Transcription</keyword>
<dbReference type="InterPro" id="IPR016177">
    <property type="entry name" value="DNA-bd_dom_sf"/>
</dbReference>
<keyword evidence="5" id="KW-0540">Nuclease</keyword>
<dbReference type="GeneID" id="77475979"/>
<dbReference type="SUPFAM" id="SSF54171">
    <property type="entry name" value="DNA-binding domain"/>
    <property type="match status" value="1"/>
</dbReference>
<keyword evidence="5" id="KW-0255">Endonuclease</keyword>
<reference evidence="6" key="1">
    <citation type="submission" date="2019-09" db="EMBL/GenBank/DDBJ databases">
        <title>Whole genome sequencing of Microbacterium maritypicum.</title>
        <authorList>
            <person name="Lenchi N."/>
        </authorList>
    </citation>
    <scope>NUCLEOTIDE SEQUENCE [LARGE SCALE GENOMIC DNA]</scope>
    <source>
        <strain evidence="6">G1</strain>
    </source>
</reference>
<keyword evidence="2" id="KW-0238">DNA-binding</keyword>
<dbReference type="PROSITE" id="PS51032">
    <property type="entry name" value="AP2_ERF"/>
    <property type="match status" value="1"/>
</dbReference>
<proteinExistence type="predicted"/>
<dbReference type="Proteomes" id="UP000478836">
    <property type="component" value="Unassembled WGS sequence"/>
</dbReference>
<keyword evidence="6" id="KW-1185">Reference proteome</keyword>
<evidence type="ECO:0000259" key="4">
    <source>
        <dbReference type="PROSITE" id="PS51032"/>
    </source>
</evidence>